<comment type="caution">
    <text evidence="2">The sequence shown here is derived from an EMBL/GenBank/DDBJ whole genome shotgun (WGS) entry which is preliminary data.</text>
</comment>
<feature type="compositionally biased region" description="Polar residues" evidence="1">
    <location>
        <begin position="51"/>
        <end position="72"/>
    </location>
</feature>
<dbReference type="Proteomes" id="UP001501407">
    <property type="component" value="Unassembled WGS sequence"/>
</dbReference>
<dbReference type="EMBL" id="BAABKZ010000001">
    <property type="protein sequence ID" value="GAA5088124.1"/>
    <property type="molecule type" value="Genomic_DNA"/>
</dbReference>
<protein>
    <submittedName>
        <fullName evidence="2">Uncharacterized protein</fullName>
    </submittedName>
</protein>
<feature type="region of interest" description="Disordered" evidence="1">
    <location>
        <begin position="48"/>
        <end position="72"/>
    </location>
</feature>
<organism evidence="2 3">
    <name type="scientific">Microbacterium yannicii</name>
    <dbReference type="NCBI Taxonomy" id="671622"/>
    <lineage>
        <taxon>Bacteria</taxon>
        <taxon>Bacillati</taxon>
        <taxon>Actinomycetota</taxon>
        <taxon>Actinomycetes</taxon>
        <taxon>Micrococcales</taxon>
        <taxon>Microbacteriaceae</taxon>
        <taxon>Microbacterium</taxon>
    </lineage>
</organism>
<evidence type="ECO:0000313" key="3">
    <source>
        <dbReference type="Proteomes" id="UP001501407"/>
    </source>
</evidence>
<proteinExistence type="predicted"/>
<evidence type="ECO:0000256" key="1">
    <source>
        <dbReference type="SAM" id="MobiDB-lite"/>
    </source>
</evidence>
<accession>A0ABP9M3F2</accession>
<gene>
    <name evidence="2" type="ORF">GCM10025760_10160</name>
</gene>
<name>A0ABP9M3F2_9MICO</name>
<sequence length="72" mass="7603">MSWLSVAATRTGRTPDPRTATLGYDNIHTVRQNLAPILLGGPRASGEMLVSVSQPSRATGESAESSPFTMSD</sequence>
<feature type="region of interest" description="Disordered" evidence="1">
    <location>
        <begin position="1"/>
        <end position="20"/>
    </location>
</feature>
<keyword evidence="3" id="KW-1185">Reference proteome</keyword>
<evidence type="ECO:0000313" key="2">
    <source>
        <dbReference type="EMBL" id="GAA5088124.1"/>
    </source>
</evidence>
<reference evidence="3" key="1">
    <citation type="journal article" date="2019" name="Int. J. Syst. Evol. Microbiol.">
        <title>The Global Catalogue of Microorganisms (GCM) 10K type strain sequencing project: providing services to taxonomists for standard genome sequencing and annotation.</title>
        <authorList>
            <consortium name="The Broad Institute Genomics Platform"/>
            <consortium name="The Broad Institute Genome Sequencing Center for Infectious Disease"/>
            <person name="Wu L."/>
            <person name="Ma J."/>
        </authorList>
    </citation>
    <scope>NUCLEOTIDE SEQUENCE [LARGE SCALE GENOMIC DNA]</scope>
    <source>
        <strain evidence="3">JCM 18959</strain>
    </source>
</reference>